<organism evidence="1">
    <name type="scientific">Anguilla anguilla</name>
    <name type="common">European freshwater eel</name>
    <name type="synonym">Muraena anguilla</name>
    <dbReference type="NCBI Taxonomy" id="7936"/>
    <lineage>
        <taxon>Eukaryota</taxon>
        <taxon>Metazoa</taxon>
        <taxon>Chordata</taxon>
        <taxon>Craniata</taxon>
        <taxon>Vertebrata</taxon>
        <taxon>Euteleostomi</taxon>
        <taxon>Actinopterygii</taxon>
        <taxon>Neopterygii</taxon>
        <taxon>Teleostei</taxon>
        <taxon>Anguilliformes</taxon>
        <taxon>Anguillidae</taxon>
        <taxon>Anguilla</taxon>
    </lineage>
</organism>
<dbReference type="EMBL" id="GBXM01005883">
    <property type="protein sequence ID" value="JAI02695.1"/>
    <property type="molecule type" value="Transcribed_RNA"/>
</dbReference>
<protein>
    <submittedName>
        <fullName evidence="1">Uncharacterized protein</fullName>
    </submittedName>
</protein>
<reference evidence="1" key="1">
    <citation type="submission" date="2014-11" db="EMBL/GenBank/DDBJ databases">
        <authorList>
            <person name="Amaro Gonzalez C."/>
        </authorList>
    </citation>
    <scope>NUCLEOTIDE SEQUENCE</scope>
</reference>
<proteinExistence type="predicted"/>
<name>A0A0E9XJ35_ANGAN</name>
<evidence type="ECO:0000313" key="1">
    <source>
        <dbReference type="EMBL" id="JAI02695.1"/>
    </source>
</evidence>
<sequence>MKEHTPFGRWLFGLAVIGKCSGQKQHKVNCIQCSDCRRYCQKQALSVCIE</sequence>
<accession>A0A0E9XJ35</accession>
<reference evidence="1" key="2">
    <citation type="journal article" date="2015" name="Fish Shellfish Immunol.">
        <title>Early steps in the European eel (Anguilla anguilla)-Vibrio vulnificus interaction in the gills: Role of the RtxA13 toxin.</title>
        <authorList>
            <person name="Callol A."/>
            <person name="Pajuelo D."/>
            <person name="Ebbesson L."/>
            <person name="Teles M."/>
            <person name="MacKenzie S."/>
            <person name="Amaro C."/>
        </authorList>
    </citation>
    <scope>NUCLEOTIDE SEQUENCE</scope>
</reference>
<dbReference type="AlphaFoldDB" id="A0A0E9XJ35"/>